<evidence type="ECO:0008006" key="2">
    <source>
        <dbReference type="Google" id="ProtNLM"/>
    </source>
</evidence>
<dbReference type="AlphaFoldDB" id="A0A2C7AVQ6"/>
<protein>
    <recommendedName>
        <fullName evidence="2">Alpha/beta hydrolase</fullName>
    </recommendedName>
</protein>
<name>A0A2C7AVQ6_9ACTN</name>
<dbReference type="RefSeq" id="WP_060761374.1">
    <property type="nucleotide sequence ID" value="NZ_CCYQ01000005.1"/>
</dbReference>
<gene>
    <name evidence="1" type="ORF">PFR_JS10_1401</name>
</gene>
<reference evidence="1" key="1">
    <citation type="submission" date="2016-05" db="EMBL/GenBank/DDBJ databases">
        <authorList>
            <person name="Lavstsen T."/>
            <person name="Jespersen J.S."/>
        </authorList>
    </citation>
    <scope>NUCLEOTIDE SEQUENCE</scope>
    <source>
        <strain evidence="1">PFRJS10</strain>
    </source>
</reference>
<proteinExistence type="predicted"/>
<accession>A0A2C7AVQ6</accession>
<evidence type="ECO:0000313" key="1">
    <source>
        <dbReference type="EMBL" id="SBN39044.1"/>
    </source>
</evidence>
<dbReference type="EMBL" id="LT576035">
    <property type="protein sequence ID" value="SBN39044.1"/>
    <property type="molecule type" value="Genomic_DNA"/>
</dbReference>
<dbReference type="GeneID" id="61222512"/>
<sequence length="220" mass="24146">MSGNVDLGIGALETLRTVPFRRTDEVPRHVARRMLVIPGVRYSCDRPLLNWTSTIAHQHGWWVQQAQWDLTPQTNQDEIIARALELLDHDAPDADQTMVVAKSMGSRAASTASANGWCGIWLTPLLDVEEVRAALLEYHGPSLIAGGSIDPHWGPDDSVRTVHIGRAGDIEGELDELGTSWVDVAGANHSLEVPDDWRASLAVQRSLFELADGFIDVLSQ</sequence>
<organism evidence="1">
    <name type="scientific">Propionibacterium freudenreichii</name>
    <dbReference type="NCBI Taxonomy" id="1744"/>
    <lineage>
        <taxon>Bacteria</taxon>
        <taxon>Bacillati</taxon>
        <taxon>Actinomycetota</taxon>
        <taxon>Actinomycetes</taxon>
        <taxon>Propionibacteriales</taxon>
        <taxon>Propionibacteriaceae</taxon>
        <taxon>Propionibacterium</taxon>
    </lineage>
</organism>